<proteinExistence type="predicted"/>
<dbReference type="OrthoDB" id="6085566at2"/>
<name>A0A1H4GBC2_9GAMM</name>
<evidence type="ECO:0000313" key="1">
    <source>
        <dbReference type="EMBL" id="SEB06925.1"/>
    </source>
</evidence>
<evidence type="ECO:0000313" key="2">
    <source>
        <dbReference type="Proteomes" id="UP000242469"/>
    </source>
</evidence>
<dbReference type="EMBL" id="FNRJ01000015">
    <property type="protein sequence ID" value="SEB06925.1"/>
    <property type="molecule type" value="Genomic_DNA"/>
</dbReference>
<dbReference type="Proteomes" id="UP000242469">
    <property type="component" value="Unassembled WGS sequence"/>
</dbReference>
<dbReference type="RefSeq" id="WP_091827486.1">
    <property type="nucleotide sequence ID" value="NZ_FNRJ01000015.1"/>
</dbReference>
<organism evidence="1 2">
    <name type="scientific">Marinobacterium iners DSM 11526</name>
    <dbReference type="NCBI Taxonomy" id="1122198"/>
    <lineage>
        <taxon>Bacteria</taxon>
        <taxon>Pseudomonadati</taxon>
        <taxon>Pseudomonadota</taxon>
        <taxon>Gammaproteobacteria</taxon>
        <taxon>Oceanospirillales</taxon>
        <taxon>Oceanospirillaceae</taxon>
        <taxon>Marinobacterium</taxon>
    </lineage>
</organism>
<accession>A0A1H4GBC2</accession>
<reference evidence="2" key="1">
    <citation type="submission" date="2016-10" db="EMBL/GenBank/DDBJ databases">
        <authorList>
            <person name="Varghese N."/>
            <person name="Submissions S."/>
        </authorList>
    </citation>
    <scope>NUCLEOTIDE SEQUENCE [LARGE SCALE GENOMIC DNA]</scope>
    <source>
        <strain evidence="2">DSM 11526</strain>
    </source>
</reference>
<gene>
    <name evidence="1" type="ORF">SAMN02745729_11536</name>
</gene>
<protein>
    <submittedName>
        <fullName evidence="1">Uncharacterized protein</fullName>
    </submittedName>
</protein>
<dbReference type="STRING" id="1122198.SAMN02745729_11536"/>
<keyword evidence="2" id="KW-1185">Reference proteome</keyword>
<dbReference type="AlphaFoldDB" id="A0A1H4GBC2"/>
<sequence length="303" mass="35807">MHRNLLLSGLLLGSPALAMDIELKTDLEYSRSPETREIQYKKSGAFDELDVNRKTRWESKTLLILGFWQGERWTWQSRMGMNYRRTQDMSLEFREDGSLKNDKSRTEWRTTPVIGAGFRYDIGRALGGYNWTLDGYHDRFIDVSYKATSVAPDANQRSGRGTGHESKLLLNGEYMTPVSSLFLQPRLEVKHQYFSQWHDSARERDEAAEQELQYEASLWLSWIPPLDGWELTLGPTWQREDKAERDTDSHQWSWEDEERWLGQVRLEYEAPVPGFEFEFKIERHLNGPDRREMKYQAELSYEF</sequence>